<keyword evidence="3" id="KW-1185">Reference proteome</keyword>
<feature type="region of interest" description="Disordered" evidence="1">
    <location>
        <begin position="223"/>
        <end position="345"/>
    </location>
</feature>
<feature type="compositionally biased region" description="Polar residues" evidence="1">
    <location>
        <begin position="223"/>
        <end position="233"/>
    </location>
</feature>
<evidence type="ECO:0000313" key="2">
    <source>
        <dbReference type="EMBL" id="OHT03963.1"/>
    </source>
</evidence>
<proteinExistence type="predicted"/>
<name>A0A1J4JY94_9EUKA</name>
<dbReference type="AlphaFoldDB" id="A0A1J4JY94"/>
<evidence type="ECO:0000256" key="1">
    <source>
        <dbReference type="SAM" id="MobiDB-lite"/>
    </source>
</evidence>
<dbReference type="EMBL" id="MLAK01000810">
    <property type="protein sequence ID" value="OHT03963.1"/>
    <property type="molecule type" value="Genomic_DNA"/>
</dbReference>
<feature type="compositionally biased region" description="Polar residues" evidence="1">
    <location>
        <begin position="305"/>
        <end position="321"/>
    </location>
</feature>
<dbReference type="GeneID" id="94840987"/>
<dbReference type="VEuPathDB" id="TrichDB:TRFO_28615"/>
<feature type="region of interest" description="Disordered" evidence="1">
    <location>
        <begin position="1"/>
        <end position="128"/>
    </location>
</feature>
<evidence type="ECO:0000313" key="3">
    <source>
        <dbReference type="Proteomes" id="UP000179807"/>
    </source>
</evidence>
<feature type="compositionally biased region" description="Low complexity" evidence="1">
    <location>
        <begin position="25"/>
        <end position="47"/>
    </location>
</feature>
<feature type="compositionally biased region" description="Low complexity" evidence="1">
    <location>
        <begin position="72"/>
        <end position="81"/>
    </location>
</feature>
<gene>
    <name evidence="2" type="ORF">TRFO_28615</name>
</gene>
<protein>
    <submittedName>
        <fullName evidence="2">Uncharacterized protein</fullName>
    </submittedName>
</protein>
<dbReference type="Proteomes" id="UP000179807">
    <property type="component" value="Unassembled WGS sequence"/>
</dbReference>
<accession>A0A1J4JY94</accession>
<feature type="compositionally biased region" description="Polar residues" evidence="1">
    <location>
        <begin position="97"/>
        <end position="124"/>
    </location>
</feature>
<comment type="caution">
    <text evidence="2">The sequence shown here is derived from an EMBL/GenBank/DDBJ whole genome shotgun (WGS) entry which is preliminary data.</text>
</comment>
<organism evidence="2 3">
    <name type="scientific">Tritrichomonas foetus</name>
    <dbReference type="NCBI Taxonomy" id="1144522"/>
    <lineage>
        <taxon>Eukaryota</taxon>
        <taxon>Metamonada</taxon>
        <taxon>Parabasalia</taxon>
        <taxon>Tritrichomonadida</taxon>
        <taxon>Tritrichomonadidae</taxon>
        <taxon>Tritrichomonas</taxon>
    </lineage>
</organism>
<dbReference type="RefSeq" id="XP_068357099.1">
    <property type="nucleotide sequence ID" value="XM_068506283.1"/>
</dbReference>
<feature type="compositionally biased region" description="Polar residues" evidence="1">
    <location>
        <begin position="48"/>
        <end position="65"/>
    </location>
</feature>
<feature type="region of interest" description="Disordered" evidence="1">
    <location>
        <begin position="142"/>
        <end position="173"/>
    </location>
</feature>
<feature type="compositionally biased region" description="Low complexity" evidence="1">
    <location>
        <begin position="158"/>
        <end position="173"/>
    </location>
</feature>
<reference evidence="2" key="1">
    <citation type="submission" date="2016-10" db="EMBL/GenBank/DDBJ databases">
        <authorList>
            <person name="Benchimol M."/>
            <person name="Almeida L.G."/>
            <person name="Vasconcelos A.T."/>
            <person name="Perreira-Neves A."/>
            <person name="Rosa I.A."/>
            <person name="Tasca T."/>
            <person name="Bogo M.R."/>
            <person name="de Souza W."/>
        </authorList>
    </citation>
    <scope>NUCLEOTIDE SEQUENCE [LARGE SCALE GENOMIC DNA]</scope>
    <source>
        <strain evidence="2">K</strain>
    </source>
</reference>
<sequence length="345" mass="39053">MSKLVAMEWSPKPKAANSNRSNFKRPFQPARVQPQPQPIPRSQSNQSNYPPANQQKPSGQLPSQLASPPKPQQFSPKKAPAFSPQKQSDIQKVGGSENLNEVTKSTFRPEQHPPSNLTSQQSLTKDIPKQNKSIYFDVAAGRGNFDDDYPTSDYANYNGGQRNARQQRNSRQNKITASTDNLLTLDAQNSFVSKTLSFDPLPVSNLSSNENHTNNKVQNEQMAQFQQNKSKQGNYNRNNYNRNNKRNNNYQGQAQNQRNNNDNNEVSTNGYNRNNANRNYGNNKNNSGYNRYNNNSNNNNRDQLTRSFSYQPNNSLNQPKGQNDGLKVLNWEPKSPKANNNNSNN</sequence>
<feature type="compositionally biased region" description="Low complexity" evidence="1">
    <location>
        <begin position="234"/>
        <end position="301"/>
    </location>
</feature>